<feature type="domain" description="DUF4781" evidence="1">
    <location>
        <begin position="71"/>
        <end position="331"/>
    </location>
</feature>
<dbReference type="Pfam" id="PF16013">
    <property type="entry name" value="DUF4781"/>
    <property type="match status" value="1"/>
</dbReference>
<dbReference type="PANTHER" id="PTHR21115:SF0">
    <property type="entry name" value="GH06117P-RELATED"/>
    <property type="match status" value="1"/>
</dbReference>
<name>A0A212F0C3_DANPL</name>
<dbReference type="InParanoid" id="A0A212F0C3"/>
<dbReference type="STRING" id="278856.A0A212F0C3"/>
<dbReference type="PANTHER" id="PTHR21115">
    <property type="entry name" value="GH06117P-RELATED"/>
    <property type="match status" value="1"/>
</dbReference>
<dbReference type="EMBL" id="AGBW02011129">
    <property type="protein sequence ID" value="OWR47182.1"/>
    <property type="molecule type" value="Genomic_DNA"/>
</dbReference>
<evidence type="ECO:0000313" key="2">
    <source>
        <dbReference type="EMBL" id="OWR47182.1"/>
    </source>
</evidence>
<keyword evidence="3" id="KW-1185">Reference proteome</keyword>
<dbReference type="InterPro" id="IPR031962">
    <property type="entry name" value="DUF4781"/>
</dbReference>
<accession>A0A212F0C3</accession>
<comment type="caution">
    <text evidence="2">The sequence shown here is derived from an EMBL/GenBank/DDBJ whole genome shotgun (WGS) entry which is preliminary data.</text>
</comment>
<sequence>MGLPTSDPDKWTKYEREKASRGELVFYEGKSREAIDVVAKQIRSYCGGDDKNFITVLPIELYYEGKLYELPLFRIKRYKNSKIFYIDNVGRCYGSYDNWYNFNKLPPGEMAYPSNLQLSLNPNTKEAYVVFSDTPTSRLDAKAARGLDTVAAVAGLTSSAALLFVSGGLAAPLVATSLVTAGWGTTRAGYQIAERAAHGESVNPFTNSESRMLWLGVAASLTSFGAMGASMRLSSLAARGREISNAFKLVTDIANGANVAISGLAILNTSIFMYQHRDDLTAVDVLMYGASVAFWSKGVYSYKSANTIIKESQNYAFAHINKQLNQDQASEMNQVRSRFGDDPALLRKFIAAMEKNISVRDYSQILIDGMKYADIVSSLNDDQIQAFDSFRNHLRDDIKLISGIRKISEHYNINPGETIENIINLWQGSGGSSQIVPIASDTMLKDGNLILGRAPPIKITDLPQLSPPMIRFLGDLSQIDVAGSAQWSTSVPILLTLQNRGLFRVCPVVRIVSGGNAVVSLNNVLNISIHKLYSIPSDDCETMLHLIANMAPTVSSNQITDEVKTLCIVKYRLRAISLNKVDLYMDEMLAFVIEMKPKSVSELVAYSEFVMNTIQAQCVIIKMEIRNGTIVLPKNTKVSVWTRQEAARRVFGERARLVQKYTETLKMVRENDMVSETRLGEGLSDDDLIRALRRKEVKFASEPSAVYHSEKHPTDPPHEYVKKANETIRSGSWRVTLAQDGQARLVSVDDGRWTAFLVESGGRVVLATYMHNK</sequence>
<dbReference type="Proteomes" id="UP000007151">
    <property type="component" value="Unassembled WGS sequence"/>
</dbReference>
<dbReference type="AlphaFoldDB" id="A0A212F0C3"/>
<evidence type="ECO:0000259" key="1">
    <source>
        <dbReference type="Pfam" id="PF16013"/>
    </source>
</evidence>
<protein>
    <recommendedName>
        <fullName evidence="1">DUF4781 domain-containing protein</fullName>
    </recommendedName>
</protein>
<evidence type="ECO:0000313" key="3">
    <source>
        <dbReference type="Proteomes" id="UP000007151"/>
    </source>
</evidence>
<organism evidence="2 3">
    <name type="scientific">Danaus plexippus plexippus</name>
    <dbReference type="NCBI Taxonomy" id="278856"/>
    <lineage>
        <taxon>Eukaryota</taxon>
        <taxon>Metazoa</taxon>
        <taxon>Ecdysozoa</taxon>
        <taxon>Arthropoda</taxon>
        <taxon>Hexapoda</taxon>
        <taxon>Insecta</taxon>
        <taxon>Pterygota</taxon>
        <taxon>Neoptera</taxon>
        <taxon>Endopterygota</taxon>
        <taxon>Lepidoptera</taxon>
        <taxon>Glossata</taxon>
        <taxon>Ditrysia</taxon>
        <taxon>Papilionoidea</taxon>
        <taxon>Nymphalidae</taxon>
        <taxon>Danainae</taxon>
        <taxon>Danaini</taxon>
        <taxon>Danaina</taxon>
        <taxon>Danaus</taxon>
        <taxon>Danaus</taxon>
    </lineage>
</organism>
<reference evidence="2 3" key="1">
    <citation type="journal article" date="2011" name="Cell">
        <title>The monarch butterfly genome yields insights into long-distance migration.</title>
        <authorList>
            <person name="Zhan S."/>
            <person name="Merlin C."/>
            <person name="Boore J.L."/>
            <person name="Reppert S.M."/>
        </authorList>
    </citation>
    <scope>NUCLEOTIDE SEQUENCE [LARGE SCALE GENOMIC DNA]</scope>
    <source>
        <strain evidence="2">F-2</strain>
    </source>
</reference>
<proteinExistence type="predicted"/>
<dbReference type="eggNOG" id="ENOG502S29Y">
    <property type="taxonomic scope" value="Eukaryota"/>
</dbReference>
<gene>
    <name evidence="2" type="ORF">KGM_211474</name>
</gene>
<dbReference type="KEGG" id="dpl:KGM_211474"/>